<evidence type="ECO:0000256" key="1">
    <source>
        <dbReference type="ARBA" id="ARBA00000491"/>
    </source>
</evidence>
<evidence type="ECO:0000256" key="6">
    <source>
        <dbReference type="ARBA" id="ARBA00023304"/>
    </source>
</evidence>
<comment type="subunit">
    <text evidence="7">Heterodimer of LeuC and LeuD.</text>
</comment>
<evidence type="ECO:0000259" key="8">
    <source>
        <dbReference type="Pfam" id="PF00694"/>
    </source>
</evidence>
<comment type="catalytic activity">
    <reaction evidence="1 7">
        <text>(2R,3S)-3-isopropylmalate = (2S)-2-isopropylmalate</text>
        <dbReference type="Rhea" id="RHEA:32287"/>
        <dbReference type="ChEBI" id="CHEBI:1178"/>
        <dbReference type="ChEBI" id="CHEBI:35121"/>
        <dbReference type="EC" id="4.2.1.33"/>
    </reaction>
</comment>
<feature type="domain" description="Aconitase A/isopropylmalate dehydratase small subunit swivel" evidence="8">
    <location>
        <begin position="46"/>
        <end position="104"/>
    </location>
</feature>
<keyword evidence="5 7" id="KW-0456">Lyase</keyword>
<reference evidence="9 10" key="1">
    <citation type="journal article" date="2019" name="Nat. Microbiol.">
        <title>Wide diversity of methane and short-chain alkane metabolisms in uncultured archaea.</title>
        <authorList>
            <person name="Borrel G."/>
            <person name="Adam P.S."/>
            <person name="McKay L.J."/>
            <person name="Chen L.X."/>
            <person name="Sierra-Garcia I.N."/>
            <person name="Sieber C.M."/>
            <person name="Letourneur Q."/>
            <person name="Ghozlane A."/>
            <person name="Andersen G.L."/>
            <person name="Li W.J."/>
            <person name="Hallam S.J."/>
            <person name="Muyzer G."/>
            <person name="de Oliveira V.M."/>
            <person name="Inskeep W.P."/>
            <person name="Banfield J.F."/>
            <person name="Gribaldo S."/>
        </authorList>
    </citation>
    <scope>NUCLEOTIDE SEQUENCE [LARGE SCALE GENOMIC DNA]</scope>
    <source>
        <strain evidence="9">NM1b</strain>
    </source>
</reference>
<dbReference type="CDD" id="cd01577">
    <property type="entry name" value="IPMI_Swivel"/>
    <property type="match status" value="1"/>
</dbReference>
<comment type="pathway">
    <text evidence="2 7">Amino-acid biosynthesis; L-leucine biosynthesis; L-leucine from 3-methyl-2-oxobutanoate: step 2/4.</text>
</comment>
<dbReference type="Proteomes" id="UP000320766">
    <property type="component" value="Unassembled WGS sequence"/>
</dbReference>
<dbReference type="InterPro" id="IPR033940">
    <property type="entry name" value="IPMI_Swivel"/>
</dbReference>
<protein>
    <recommendedName>
        <fullName evidence="7">3-isopropylmalate dehydratase small subunit</fullName>
        <ecNumber evidence="7">4.2.1.33</ecNumber>
    </recommendedName>
    <alternativeName>
        <fullName evidence="7">Alpha-IPM isomerase</fullName>
        <shortName evidence="7">IPMI</shortName>
    </alternativeName>
    <alternativeName>
        <fullName evidence="7">Isopropylmalate isomerase</fullName>
    </alternativeName>
</protein>
<dbReference type="GO" id="GO:0009098">
    <property type="term" value="P:L-leucine biosynthetic process"/>
    <property type="evidence" value="ECO:0007669"/>
    <property type="project" value="UniProtKB-UniRule"/>
</dbReference>
<sequence length="165" mass="18404">MMAKAWKFGDDIDTDAIIPGRYLVLNEPKELAEHLFEGVRPGFREKVENGDIIVAGVNFGCGSSREHAPLAVKGAGISCVVAKSFARIFFRNAVNLGLPPVECDHVDEIDEGDRIEVKMSDGVLRDITKDRVYAIKLMPPFLREIMREGLVEYTKKRINGSEEIL</sequence>
<dbReference type="AlphaFoldDB" id="A0A520KYW9"/>
<keyword evidence="3 7" id="KW-0432">Leucine biosynthesis</keyword>
<accession>A0A520KYW9</accession>
<evidence type="ECO:0000256" key="5">
    <source>
        <dbReference type="ARBA" id="ARBA00023239"/>
    </source>
</evidence>
<comment type="function">
    <text evidence="7">Catalyzes the isomerization between 2-isopropylmalate and 3-isopropylmalate, via the formation of 2-isopropylmaleate.</text>
</comment>
<dbReference type="EC" id="4.2.1.33" evidence="7"/>
<keyword evidence="4 7" id="KW-0028">Amino-acid biosynthesis</keyword>
<evidence type="ECO:0000313" key="9">
    <source>
        <dbReference type="EMBL" id="RZN73562.1"/>
    </source>
</evidence>
<dbReference type="NCBIfam" id="TIGR02087">
    <property type="entry name" value="LEUD_arch"/>
    <property type="match status" value="1"/>
</dbReference>
<dbReference type="UniPathway" id="UPA00048">
    <property type="reaction ID" value="UER00071"/>
</dbReference>
<comment type="similarity">
    <text evidence="7">Belongs to the LeuD family. LeuD type 2 subfamily.</text>
</comment>
<dbReference type="SUPFAM" id="SSF52016">
    <property type="entry name" value="LeuD/IlvD-like"/>
    <property type="match status" value="1"/>
</dbReference>
<name>A0A520KYW9_9EURY</name>
<dbReference type="HAMAP" id="MF_01032">
    <property type="entry name" value="LeuD_type2"/>
    <property type="match status" value="1"/>
</dbReference>
<dbReference type="Pfam" id="PF00694">
    <property type="entry name" value="Aconitase_C"/>
    <property type="match status" value="1"/>
</dbReference>
<comment type="caution">
    <text evidence="9">The sequence shown here is derived from an EMBL/GenBank/DDBJ whole genome shotgun (WGS) entry which is preliminary data.</text>
</comment>
<evidence type="ECO:0000313" key="10">
    <source>
        <dbReference type="Proteomes" id="UP000320766"/>
    </source>
</evidence>
<dbReference type="InterPro" id="IPR011827">
    <property type="entry name" value="LeuD_type2/HacB/DmdB"/>
</dbReference>
<dbReference type="InterPro" id="IPR050075">
    <property type="entry name" value="LeuD"/>
</dbReference>
<dbReference type="PANTHER" id="PTHR43345">
    <property type="entry name" value="3-ISOPROPYLMALATE DEHYDRATASE SMALL SUBUNIT 2-RELATED-RELATED"/>
    <property type="match status" value="1"/>
</dbReference>
<evidence type="ECO:0000256" key="2">
    <source>
        <dbReference type="ARBA" id="ARBA00004729"/>
    </source>
</evidence>
<dbReference type="InterPro" id="IPR000573">
    <property type="entry name" value="AconitaseA/IPMdHydase_ssu_swvl"/>
</dbReference>
<dbReference type="InterPro" id="IPR015928">
    <property type="entry name" value="Aconitase/3IPM_dehydase_swvl"/>
</dbReference>
<dbReference type="GO" id="GO:0003861">
    <property type="term" value="F:3-isopropylmalate dehydratase activity"/>
    <property type="evidence" value="ECO:0007669"/>
    <property type="project" value="UniProtKB-UniRule"/>
</dbReference>
<keyword evidence="6 7" id="KW-0100">Branched-chain amino acid biosynthesis</keyword>
<proteinExistence type="inferred from homology"/>
<evidence type="ECO:0000256" key="3">
    <source>
        <dbReference type="ARBA" id="ARBA00022430"/>
    </source>
</evidence>
<dbReference type="EMBL" id="RXIL01000008">
    <property type="protein sequence ID" value="RZN73562.1"/>
    <property type="molecule type" value="Genomic_DNA"/>
</dbReference>
<evidence type="ECO:0000256" key="7">
    <source>
        <dbReference type="HAMAP-Rule" id="MF_01032"/>
    </source>
</evidence>
<gene>
    <name evidence="7" type="primary">leuD</name>
    <name evidence="9" type="ORF">EF807_00570</name>
</gene>
<organism evidence="9 10">
    <name type="scientific">Candidatus Methanolliviera hydrocarbonicum</name>
    <dbReference type="NCBI Taxonomy" id="2491085"/>
    <lineage>
        <taxon>Archaea</taxon>
        <taxon>Methanobacteriati</taxon>
        <taxon>Methanobacteriota</taxon>
        <taxon>Candidatus Methanoliparia</taxon>
        <taxon>Candidatus Methanoliparales</taxon>
        <taxon>Candidatus Methanollivieraceae</taxon>
        <taxon>Candidatus Methanolliviera</taxon>
    </lineage>
</organism>
<dbReference type="Gene3D" id="3.20.19.10">
    <property type="entry name" value="Aconitase, domain 4"/>
    <property type="match status" value="1"/>
</dbReference>
<evidence type="ECO:0000256" key="4">
    <source>
        <dbReference type="ARBA" id="ARBA00022605"/>
    </source>
</evidence>
<dbReference type="PANTHER" id="PTHR43345:SF9">
    <property type="entry name" value="3-ISOPROPYLMALATE DEHYDRATASE SMALL SUBUNIT"/>
    <property type="match status" value="1"/>
</dbReference>